<dbReference type="InterPro" id="IPR007502">
    <property type="entry name" value="Helicase-assoc_dom"/>
</dbReference>
<name>S9V822_9TRYP</name>
<dbReference type="GO" id="GO:0016787">
    <property type="term" value="F:hydrolase activity"/>
    <property type="evidence" value="ECO:0007669"/>
    <property type="project" value="UniProtKB-KW"/>
</dbReference>
<feature type="domain" description="Helicase ATP-binding" evidence="9">
    <location>
        <begin position="186"/>
        <end position="365"/>
    </location>
</feature>
<dbReference type="InterPro" id="IPR011545">
    <property type="entry name" value="DEAD/DEAH_box_helicase_dom"/>
</dbReference>
<accession>S9V822</accession>
<keyword evidence="6 11" id="KW-0347">Helicase</keyword>
<keyword evidence="5" id="KW-0378">Hydrolase</keyword>
<dbReference type="InterPro" id="IPR002464">
    <property type="entry name" value="DNA/RNA_helicase_DEAH_CS"/>
</dbReference>
<keyword evidence="4" id="KW-0547">Nucleotide-binding</keyword>
<evidence type="ECO:0000313" key="12">
    <source>
        <dbReference type="Proteomes" id="UP000015354"/>
    </source>
</evidence>
<dbReference type="CDD" id="cd17917">
    <property type="entry name" value="DEXHc_RHA-like"/>
    <property type="match status" value="1"/>
</dbReference>
<dbReference type="EC" id="3.6.4.13" evidence="2"/>
<dbReference type="FunFam" id="3.40.50.300:FF:001279">
    <property type="entry name" value="ATP-dependent RNA helicase DEAH12 chloroplastic"/>
    <property type="match status" value="1"/>
</dbReference>
<dbReference type="FunFam" id="1.10.10.2130:FF:000001">
    <property type="entry name" value="Pre-mRNA-splicing factor ATP-dependent RNA helicase"/>
    <property type="match status" value="1"/>
</dbReference>
<dbReference type="PROSITE" id="PS51194">
    <property type="entry name" value="HELICASE_CTER"/>
    <property type="match status" value="1"/>
</dbReference>
<dbReference type="InterPro" id="IPR048333">
    <property type="entry name" value="HA2_WH"/>
</dbReference>
<dbReference type="SMART" id="SM00487">
    <property type="entry name" value="DEXDc"/>
    <property type="match status" value="1"/>
</dbReference>
<dbReference type="EMBL" id="ATMH01000088">
    <property type="protein sequence ID" value="EPY37209.1"/>
    <property type="molecule type" value="Genomic_DNA"/>
</dbReference>
<evidence type="ECO:0000256" key="1">
    <source>
        <dbReference type="ARBA" id="ARBA00008792"/>
    </source>
</evidence>
<dbReference type="Pfam" id="PF00270">
    <property type="entry name" value="DEAD"/>
    <property type="match status" value="1"/>
</dbReference>
<dbReference type="CDD" id="cd18791">
    <property type="entry name" value="SF2_C_RHA"/>
    <property type="match status" value="1"/>
</dbReference>
<dbReference type="InterPro" id="IPR014001">
    <property type="entry name" value="Helicase_ATP-bd"/>
</dbReference>
<comment type="caution">
    <text evidence="11">The sequence shown here is derived from an EMBL/GenBank/DDBJ whole genome shotgun (WGS) entry which is preliminary data.</text>
</comment>
<dbReference type="PROSITE" id="PS00690">
    <property type="entry name" value="DEAH_ATP_HELICASE"/>
    <property type="match status" value="1"/>
</dbReference>
<dbReference type="OrthoDB" id="10253254at2759"/>
<proteinExistence type="inferred from homology"/>
<evidence type="ECO:0000259" key="10">
    <source>
        <dbReference type="PROSITE" id="PS51194"/>
    </source>
</evidence>
<dbReference type="Pfam" id="PF21010">
    <property type="entry name" value="HA2_C"/>
    <property type="match status" value="1"/>
</dbReference>
<evidence type="ECO:0000256" key="5">
    <source>
        <dbReference type="ARBA" id="ARBA00022801"/>
    </source>
</evidence>
<comment type="similarity">
    <text evidence="1">Belongs to the DEAD box helicase family. DEAH subfamily.</text>
</comment>
<organism evidence="11 12">
    <name type="scientific">Strigomonas culicis</name>
    <dbReference type="NCBI Taxonomy" id="28005"/>
    <lineage>
        <taxon>Eukaryota</taxon>
        <taxon>Discoba</taxon>
        <taxon>Euglenozoa</taxon>
        <taxon>Kinetoplastea</taxon>
        <taxon>Metakinetoplastina</taxon>
        <taxon>Trypanosomatida</taxon>
        <taxon>Trypanosomatidae</taxon>
        <taxon>Strigomonadinae</taxon>
        <taxon>Strigomonas</taxon>
    </lineage>
</organism>
<dbReference type="Gene3D" id="1.20.120.1080">
    <property type="match status" value="1"/>
</dbReference>
<evidence type="ECO:0000256" key="6">
    <source>
        <dbReference type="ARBA" id="ARBA00022806"/>
    </source>
</evidence>
<dbReference type="PANTHER" id="PTHR18934">
    <property type="entry name" value="ATP-DEPENDENT RNA HELICASE"/>
    <property type="match status" value="1"/>
</dbReference>
<dbReference type="PANTHER" id="PTHR18934:SF269">
    <property type="entry name" value="SPLICING FACTOR ATP-DEPENDENT RNA HELICASE, PUTATIVE-RELATED"/>
    <property type="match status" value="1"/>
</dbReference>
<keyword evidence="7" id="KW-0067">ATP-binding</keyword>
<dbReference type="GO" id="GO:0006397">
    <property type="term" value="P:mRNA processing"/>
    <property type="evidence" value="ECO:0007669"/>
    <property type="project" value="UniProtKB-KW"/>
</dbReference>
<keyword evidence="12" id="KW-1185">Reference proteome</keyword>
<keyword evidence="3" id="KW-0507">mRNA processing</keyword>
<dbReference type="Pfam" id="PF00271">
    <property type="entry name" value="Helicase_C"/>
    <property type="match status" value="1"/>
</dbReference>
<evidence type="ECO:0000256" key="4">
    <source>
        <dbReference type="ARBA" id="ARBA00022741"/>
    </source>
</evidence>
<dbReference type="AlphaFoldDB" id="S9V822"/>
<evidence type="ECO:0000256" key="2">
    <source>
        <dbReference type="ARBA" id="ARBA00012552"/>
    </source>
</evidence>
<dbReference type="InterPro" id="IPR001650">
    <property type="entry name" value="Helicase_C-like"/>
</dbReference>
<dbReference type="SMART" id="SM00490">
    <property type="entry name" value="HELICc"/>
    <property type="match status" value="1"/>
</dbReference>
<dbReference type="InterPro" id="IPR027417">
    <property type="entry name" value="P-loop_NTPase"/>
</dbReference>
<dbReference type="GO" id="GO:0003723">
    <property type="term" value="F:RNA binding"/>
    <property type="evidence" value="ECO:0007669"/>
    <property type="project" value="TreeGrafter"/>
</dbReference>
<feature type="domain" description="Helicase C-terminal" evidence="10">
    <location>
        <begin position="379"/>
        <end position="564"/>
    </location>
</feature>
<dbReference type="Proteomes" id="UP000015354">
    <property type="component" value="Unassembled WGS sequence"/>
</dbReference>
<comment type="catalytic activity">
    <reaction evidence="8">
        <text>ATP + H2O = ADP + phosphate + H(+)</text>
        <dbReference type="Rhea" id="RHEA:13065"/>
        <dbReference type="ChEBI" id="CHEBI:15377"/>
        <dbReference type="ChEBI" id="CHEBI:15378"/>
        <dbReference type="ChEBI" id="CHEBI:30616"/>
        <dbReference type="ChEBI" id="CHEBI:43474"/>
        <dbReference type="ChEBI" id="CHEBI:456216"/>
        <dbReference type="EC" id="3.6.4.13"/>
    </reaction>
</comment>
<dbReference type="FunFam" id="3.40.50.300:FF:000615">
    <property type="entry name" value="pre-mRNA-splicing factor ATP-dependent RNA helicase DEAH7"/>
    <property type="match status" value="1"/>
</dbReference>
<dbReference type="PROSITE" id="PS51192">
    <property type="entry name" value="HELICASE_ATP_BIND_1"/>
    <property type="match status" value="1"/>
</dbReference>
<evidence type="ECO:0000259" key="9">
    <source>
        <dbReference type="PROSITE" id="PS51192"/>
    </source>
</evidence>
<sequence>MDKDALRKAQAASRTAFLKKEGERRRKVAANVMDDKLKEIESGLVPTSVVEADYLLQRSEEVRAADGLLQASRRRQALISTGTALPDRDEVELVHRTHERLMDESAHAPLQQDAAPHRMASDDASHRFVDLREEEVRERIARHDYVAEKTMDEIEQEKVLALQNYNDQLQAQRRSLPIYEVREALLQTIRENQVTVVVGETGCGKTTQLLQYLYEEGFHLPQGSAAEKRDEDAEDAERRLICTQPRRLAAVSVAERVAVEMNCRCGSTVGYKVRFDDKTSATSRVVFVTDGMMLKEFTSDPNMDTVGAIMIDEAHERSLSTDVLLGLLRDVIRRNKHIKVIVASATINADKFSSFFSGAPIFSIKGRTYPVETFYAEGPVSDYVAESAQTALGLHLSKPLPGDILIFLPGQDAIEECAQQLRDYAAEMKDTIQPLVILPIYAALPPKEQARIYEKTPPSSRKVVIATNIAETSITIDGVVYVIDCGLCKQNYYNPKAMAEELRVVPTSQASATQRAGRAGRTQAGECYRLFTAYTFKNELPPETVPEIKRCSMSAVVLQLKALGINNLLQFDFIDAPSTDSLERALDHLFLLGGMRADGTLTVTGRRMAEFPLDPSFSKALIRACALGCGRHMAMAAAMLSLESVFISSRDAKVKQQIESARRQLFSFGNGDVTGYINLMEEWLRAGPRAADFCKTHCIHPRSLMRARDVMDQILKTFDRIGLDVADADPGAKADSNLINAESITRALLSGFFFNVAKMELDKRTYRIVRPMDTGSASKGGDDEPPTAELHPTSFLFRAGMTKGDARGGQGEDTLPPILKERPHLVLFVQLRHTTKRFMIHTTAIPQIEWVLESAPRNYFQREALECGLRKRVRP</sequence>
<evidence type="ECO:0000256" key="8">
    <source>
        <dbReference type="ARBA" id="ARBA00047984"/>
    </source>
</evidence>
<dbReference type="GO" id="GO:0005524">
    <property type="term" value="F:ATP binding"/>
    <property type="evidence" value="ECO:0007669"/>
    <property type="project" value="UniProtKB-KW"/>
</dbReference>
<dbReference type="SMART" id="SM00847">
    <property type="entry name" value="HA2"/>
    <property type="match status" value="1"/>
</dbReference>
<dbReference type="GO" id="GO:0003724">
    <property type="term" value="F:RNA helicase activity"/>
    <property type="evidence" value="ECO:0007669"/>
    <property type="project" value="UniProtKB-EC"/>
</dbReference>
<reference evidence="11 12" key="1">
    <citation type="journal article" date="2013" name="PLoS ONE">
        <title>Predicting the Proteins of Angomonas deanei, Strigomonas culicis and Their Respective Endosymbionts Reveals New Aspects of the Trypanosomatidae Family.</title>
        <authorList>
            <person name="Motta M.C."/>
            <person name="Martins A.C."/>
            <person name="de Souza S.S."/>
            <person name="Catta-Preta C.M."/>
            <person name="Silva R."/>
            <person name="Klein C.C."/>
            <person name="de Almeida L.G."/>
            <person name="de Lima Cunha O."/>
            <person name="Ciapina L.P."/>
            <person name="Brocchi M."/>
            <person name="Colabardini A.C."/>
            <person name="de Araujo Lima B."/>
            <person name="Machado C.R."/>
            <person name="de Almeida Soares C.M."/>
            <person name="Probst C.M."/>
            <person name="de Menezes C.B."/>
            <person name="Thompson C.E."/>
            <person name="Bartholomeu D.C."/>
            <person name="Gradia D.F."/>
            <person name="Pavoni D.P."/>
            <person name="Grisard E.C."/>
            <person name="Fantinatti-Garboggini F."/>
            <person name="Marchini F.K."/>
            <person name="Rodrigues-Luiz G.F."/>
            <person name="Wagner G."/>
            <person name="Goldman G.H."/>
            <person name="Fietto J.L."/>
            <person name="Elias M.C."/>
            <person name="Goldman M.H."/>
            <person name="Sagot M.F."/>
            <person name="Pereira M."/>
            <person name="Stoco P.H."/>
            <person name="de Mendonca-Neto R.P."/>
            <person name="Teixeira S.M."/>
            <person name="Maciel T.E."/>
            <person name="de Oliveira Mendes T.A."/>
            <person name="Urmenyi T.P."/>
            <person name="de Souza W."/>
            <person name="Schenkman S."/>
            <person name="de Vasconcelos A.T."/>
        </authorList>
    </citation>
    <scope>NUCLEOTIDE SEQUENCE [LARGE SCALE GENOMIC DNA]</scope>
</reference>
<dbReference type="SUPFAM" id="SSF52540">
    <property type="entry name" value="P-loop containing nucleoside triphosphate hydrolases"/>
    <property type="match status" value="1"/>
</dbReference>
<gene>
    <name evidence="11" type="ORF">STCU_00088</name>
</gene>
<dbReference type="Pfam" id="PF04408">
    <property type="entry name" value="WHD_HA2"/>
    <property type="match status" value="1"/>
</dbReference>
<evidence type="ECO:0000313" key="11">
    <source>
        <dbReference type="EMBL" id="EPY37209.1"/>
    </source>
</evidence>
<evidence type="ECO:0000256" key="7">
    <source>
        <dbReference type="ARBA" id="ARBA00022840"/>
    </source>
</evidence>
<protein>
    <recommendedName>
        <fullName evidence="2">RNA helicase</fullName>
        <ecNumber evidence="2">3.6.4.13</ecNumber>
    </recommendedName>
</protein>
<dbReference type="Gene3D" id="3.40.50.300">
    <property type="entry name" value="P-loop containing nucleotide triphosphate hydrolases"/>
    <property type="match status" value="2"/>
</dbReference>
<evidence type="ECO:0000256" key="3">
    <source>
        <dbReference type="ARBA" id="ARBA00022664"/>
    </source>
</evidence>